<dbReference type="OrthoDB" id="10309892at2759"/>
<reference evidence="3" key="1">
    <citation type="submission" date="2011-07" db="EMBL/GenBank/DDBJ databases">
        <authorList>
            <consortium name="Caenorhabditis brenneri Sequencing and Analysis Consortium"/>
            <person name="Wilson R.K."/>
        </authorList>
    </citation>
    <scope>NUCLEOTIDE SEQUENCE [LARGE SCALE GENOMIC DNA]</scope>
    <source>
        <strain evidence="3">PB2801</strain>
    </source>
</reference>
<accession>G0NHI1</accession>
<proteinExistence type="predicted"/>
<dbReference type="Pfam" id="PF07735">
    <property type="entry name" value="FBA_2"/>
    <property type="match status" value="1"/>
</dbReference>
<organism evidence="3">
    <name type="scientific">Caenorhabditis brenneri</name>
    <name type="common">Nematode worm</name>
    <dbReference type="NCBI Taxonomy" id="135651"/>
    <lineage>
        <taxon>Eukaryota</taxon>
        <taxon>Metazoa</taxon>
        <taxon>Ecdysozoa</taxon>
        <taxon>Nematoda</taxon>
        <taxon>Chromadorea</taxon>
        <taxon>Rhabditida</taxon>
        <taxon>Rhabditina</taxon>
        <taxon>Rhabditomorpha</taxon>
        <taxon>Rhabditoidea</taxon>
        <taxon>Rhabditidae</taxon>
        <taxon>Peloderinae</taxon>
        <taxon>Caenorhabditis</taxon>
    </lineage>
</organism>
<dbReference type="Proteomes" id="UP000008068">
    <property type="component" value="Unassembled WGS sequence"/>
</dbReference>
<dbReference type="PANTHER" id="PTHR21503:SF8">
    <property type="entry name" value="F-BOX ASSOCIATED DOMAIN-CONTAINING PROTEIN-RELATED"/>
    <property type="match status" value="1"/>
</dbReference>
<protein>
    <recommendedName>
        <fullName evidence="1">F-box domain-containing protein</fullName>
    </recommendedName>
</protein>
<gene>
    <name evidence="2" type="ORF">CAEBREN_06879</name>
</gene>
<evidence type="ECO:0000313" key="2">
    <source>
        <dbReference type="EMBL" id="EGT60496.1"/>
    </source>
</evidence>
<dbReference type="InParanoid" id="G0NHI1"/>
<dbReference type="HOGENOM" id="CLU_028840_0_1_1"/>
<feature type="domain" description="F-box" evidence="1">
    <location>
        <begin position="4"/>
        <end position="55"/>
    </location>
</feature>
<dbReference type="InterPro" id="IPR001810">
    <property type="entry name" value="F-box_dom"/>
</dbReference>
<dbReference type="PROSITE" id="PS50181">
    <property type="entry name" value="FBOX"/>
    <property type="match status" value="1"/>
</dbReference>
<sequence length="284" mass="32788">MTSTFPLFKLPYVAIRRFLKVLGLKNIIFLSMSSRKTRAFLKSHRALFPESWIEVNYLTRGAVEIFANNDVFTFRIHTWSPVAYGPQVLMKIGDTNMVASISGGDQMYTYWKDEIQGISILLDYVTDLFNLPVSGLCLDSKNGTARDSLFRMIPSPTQDLILEYAKREESMFDLNWLMAVDTKFISLLNPRLTMKDLNRYLKRWMTGGSSNLRSLSIQMKFINQLAILSGLDGVQREKNVRRVWKNDYGNSLKIRGGYDIVRESDRKIATVAPHRNEFLMVVWD</sequence>
<name>G0NHI1_CAEBE</name>
<dbReference type="EMBL" id="GL379885">
    <property type="protein sequence ID" value="EGT60496.1"/>
    <property type="molecule type" value="Genomic_DNA"/>
</dbReference>
<dbReference type="PANTHER" id="PTHR21503">
    <property type="entry name" value="F-BOX-CONTAINING HYPOTHETICAL PROTEIN C.ELEGANS"/>
    <property type="match status" value="1"/>
</dbReference>
<dbReference type="InterPro" id="IPR012885">
    <property type="entry name" value="F-box_Sdz-33"/>
</dbReference>
<dbReference type="AlphaFoldDB" id="G0NHI1"/>
<keyword evidence="3" id="KW-1185">Reference proteome</keyword>
<evidence type="ECO:0000259" key="1">
    <source>
        <dbReference type="PROSITE" id="PS50181"/>
    </source>
</evidence>
<evidence type="ECO:0000313" key="3">
    <source>
        <dbReference type="Proteomes" id="UP000008068"/>
    </source>
</evidence>